<evidence type="ECO:0000313" key="8">
    <source>
        <dbReference type="Proteomes" id="UP000053259"/>
    </source>
</evidence>
<feature type="domain" description="FAD-binding" evidence="6">
    <location>
        <begin position="74"/>
        <end position="276"/>
    </location>
</feature>
<keyword evidence="5" id="KW-0503">Monooxygenase</keyword>
<dbReference type="Pfam" id="PF01494">
    <property type="entry name" value="FAD_binding_3"/>
    <property type="match status" value="1"/>
</dbReference>
<gene>
    <name evidence="7" type="ORF">PV09_08700</name>
</gene>
<dbReference type="AlphaFoldDB" id="A0A0D1XBQ1"/>
<organism evidence="7 8">
    <name type="scientific">Verruconis gallopava</name>
    <dbReference type="NCBI Taxonomy" id="253628"/>
    <lineage>
        <taxon>Eukaryota</taxon>
        <taxon>Fungi</taxon>
        <taxon>Dikarya</taxon>
        <taxon>Ascomycota</taxon>
        <taxon>Pezizomycotina</taxon>
        <taxon>Dothideomycetes</taxon>
        <taxon>Pleosporomycetidae</taxon>
        <taxon>Venturiales</taxon>
        <taxon>Sympoventuriaceae</taxon>
        <taxon>Verruconis</taxon>
    </lineage>
</organism>
<evidence type="ECO:0000256" key="5">
    <source>
        <dbReference type="ARBA" id="ARBA00023033"/>
    </source>
</evidence>
<evidence type="ECO:0000256" key="4">
    <source>
        <dbReference type="ARBA" id="ARBA00023002"/>
    </source>
</evidence>
<keyword evidence="2" id="KW-0285">Flavoprotein</keyword>
<dbReference type="Gene3D" id="3.50.50.60">
    <property type="entry name" value="FAD/NAD(P)-binding domain"/>
    <property type="match status" value="1"/>
</dbReference>
<dbReference type="PANTHER" id="PTHR13789:SF309">
    <property type="entry name" value="PUTATIVE (AFU_ORTHOLOGUE AFUA_6G14510)-RELATED"/>
    <property type="match status" value="1"/>
</dbReference>
<dbReference type="InterPro" id="IPR036188">
    <property type="entry name" value="FAD/NAD-bd_sf"/>
</dbReference>
<dbReference type="InterPro" id="IPR002938">
    <property type="entry name" value="FAD-bd"/>
</dbReference>
<dbReference type="HOGENOM" id="CLU_009665_18_0_1"/>
<dbReference type="SUPFAM" id="SSF51905">
    <property type="entry name" value="FAD/NAD(P)-binding domain"/>
    <property type="match status" value="1"/>
</dbReference>
<dbReference type="InterPro" id="IPR050493">
    <property type="entry name" value="FAD-dep_Monooxygenase_BioMet"/>
</dbReference>
<keyword evidence="8" id="KW-1185">Reference proteome</keyword>
<name>A0A0D1XBQ1_9PEZI</name>
<dbReference type="Proteomes" id="UP000053259">
    <property type="component" value="Unassembled WGS sequence"/>
</dbReference>
<dbReference type="OrthoDB" id="16820at2759"/>
<dbReference type="GeneID" id="27316673"/>
<keyword evidence="3" id="KW-0274">FAD</keyword>
<dbReference type="EMBL" id="KN847574">
    <property type="protein sequence ID" value="KIV99635.1"/>
    <property type="molecule type" value="Genomic_DNA"/>
</dbReference>
<dbReference type="VEuPathDB" id="FungiDB:PV09_08700"/>
<evidence type="ECO:0000313" key="7">
    <source>
        <dbReference type="EMBL" id="KIV99635.1"/>
    </source>
</evidence>
<dbReference type="PANTHER" id="PTHR13789">
    <property type="entry name" value="MONOOXYGENASE"/>
    <property type="match status" value="1"/>
</dbReference>
<evidence type="ECO:0000256" key="3">
    <source>
        <dbReference type="ARBA" id="ARBA00022827"/>
    </source>
</evidence>
<dbReference type="RefSeq" id="XP_016209505.1">
    <property type="nucleotide sequence ID" value="XM_016362638.1"/>
</dbReference>
<proteinExistence type="inferred from homology"/>
<dbReference type="InParanoid" id="A0A0D1XBQ1"/>
<accession>A0A0D1XBQ1</accession>
<dbReference type="GO" id="GO:0004497">
    <property type="term" value="F:monooxygenase activity"/>
    <property type="evidence" value="ECO:0007669"/>
    <property type="project" value="UniProtKB-KW"/>
</dbReference>
<protein>
    <recommendedName>
        <fullName evidence="6">FAD-binding domain-containing protein</fullName>
    </recommendedName>
</protein>
<sequence length="380" mass="42238">MRILREISTELHNAVAAQGFPCDNFIFRASRGWKLNESTTSDDKGEVCIASSRHGLWKCLNDAVGSGVVQYKKVIRVLGRDDTSGPKVVFDDDTEEAADLIVGADGVKSTVKNAIFGPEEYKPIYDKLIGVGGFLPIPCSKESLDRRAMVFTFGPNGFFGYSPIAQRESMWWSTIHADDLPSQSRIALSDLRKQLQDHHGNWKDPFIQNIIQKADVSHVYPTWTTPRLPYWSKNGLILVGDAAHAMNPTSGQGSSQALEDVKTLSICLSHYLSQTSQNLPLGDAIDRAGELYYRVRSPRVHAIVARTNKIANAKRELSFVEEMMTYAFIWLLGRFPSLGKLLMGDVNKELYGWDVYAEIRKALKVKGEGDQITGPDAPLS</sequence>
<evidence type="ECO:0000259" key="6">
    <source>
        <dbReference type="Pfam" id="PF01494"/>
    </source>
</evidence>
<dbReference type="STRING" id="253628.A0A0D1XBQ1"/>
<evidence type="ECO:0000256" key="1">
    <source>
        <dbReference type="ARBA" id="ARBA00007992"/>
    </source>
</evidence>
<dbReference type="PRINTS" id="PR00420">
    <property type="entry name" value="RNGMNOXGNASE"/>
</dbReference>
<keyword evidence="4" id="KW-0560">Oxidoreductase</keyword>
<evidence type="ECO:0000256" key="2">
    <source>
        <dbReference type="ARBA" id="ARBA00022630"/>
    </source>
</evidence>
<comment type="similarity">
    <text evidence="1">Belongs to the paxM FAD-dependent monooxygenase family.</text>
</comment>
<reference evidence="7 8" key="1">
    <citation type="submission" date="2015-01" db="EMBL/GenBank/DDBJ databases">
        <title>The Genome Sequence of Ochroconis gallopava CBS43764.</title>
        <authorList>
            <consortium name="The Broad Institute Genomics Platform"/>
            <person name="Cuomo C."/>
            <person name="de Hoog S."/>
            <person name="Gorbushina A."/>
            <person name="Stielow B."/>
            <person name="Teixiera M."/>
            <person name="Abouelleil A."/>
            <person name="Chapman S.B."/>
            <person name="Priest M."/>
            <person name="Young S.K."/>
            <person name="Wortman J."/>
            <person name="Nusbaum C."/>
            <person name="Birren B."/>
        </authorList>
    </citation>
    <scope>NUCLEOTIDE SEQUENCE [LARGE SCALE GENOMIC DNA]</scope>
    <source>
        <strain evidence="7 8">CBS 43764</strain>
    </source>
</reference>
<dbReference type="GO" id="GO:0071949">
    <property type="term" value="F:FAD binding"/>
    <property type="evidence" value="ECO:0007669"/>
    <property type="project" value="InterPro"/>
</dbReference>